<organism evidence="1 2">
    <name type="scientific">Rhodocytophaga rosea</name>
    <dbReference type="NCBI Taxonomy" id="2704465"/>
    <lineage>
        <taxon>Bacteria</taxon>
        <taxon>Pseudomonadati</taxon>
        <taxon>Bacteroidota</taxon>
        <taxon>Cytophagia</taxon>
        <taxon>Cytophagales</taxon>
        <taxon>Rhodocytophagaceae</taxon>
        <taxon>Rhodocytophaga</taxon>
    </lineage>
</organism>
<sequence>MEDYWTLLRKNRDTISEATHRKIACSFARLVWNDLDELGKKAKIVAEEYSSGNSTMEDCEEYKKQLQKSLPGNGKSSVYSPIIWALQESSASYPMWYSAAIAGSNIIELEAATERELFSIVKNYLTQEIDDKW</sequence>
<dbReference type="AlphaFoldDB" id="A0A6C0GQ11"/>
<accession>A0A6C0GQ11</accession>
<dbReference type="Proteomes" id="UP000480178">
    <property type="component" value="Chromosome"/>
</dbReference>
<proteinExistence type="predicted"/>
<dbReference type="KEGG" id="rhoz:GXP67_27635"/>
<name>A0A6C0GQ11_9BACT</name>
<dbReference type="RefSeq" id="WP_162446132.1">
    <property type="nucleotide sequence ID" value="NZ_CP048222.1"/>
</dbReference>
<reference evidence="1 2" key="1">
    <citation type="submission" date="2020-01" db="EMBL/GenBank/DDBJ databases">
        <authorList>
            <person name="Kim M.K."/>
        </authorList>
    </citation>
    <scope>NUCLEOTIDE SEQUENCE [LARGE SCALE GENOMIC DNA]</scope>
    <source>
        <strain evidence="1 2">172606-1</strain>
    </source>
</reference>
<keyword evidence="2" id="KW-1185">Reference proteome</keyword>
<dbReference type="EMBL" id="CP048222">
    <property type="protein sequence ID" value="QHT70149.1"/>
    <property type="molecule type" value="Genomic_DNA"/>
</dbReference>
<evidence type="ECO:0000313" key="1">
    <source>
        <dbReference type="EMBL" id="QHT70149.1"/>
    </source>
</evidence>
<protein>
    <submittedName>
        <fullName evidence="1">Uncharacterized protein</fullName>
    </submittedName>
</protein>
<evidence type="ECO:0000313" key="2">
    <source>
        <dbReference type="Proteomes" id="UP000480178"/>
    </source>
</evidence>
<gene>
    <name evidence="1" type="ORF">GXP67_27635</name>
</gene>